<evidence type="ECO:0000313" key="2">
    <source>
        <dbReference type="Proteomes" id="UP000035579"/>
    </source>
</evidence>
<dbReference type="Proteomes" id="UP000035579">
    <property type="component" value="Chromosome"/>
</dbReference>
<evidence type="ECO:0000313" key="1">
    <source>
        <dbReference type="EMBL" id="AKJ05282.1"/>
    </source>
</evidence>
<proteinExistence type="predicted"/>
<dbReference type="AlphaFoldDB" id="A0AAC8TGL6"/>
<reference evidence="1 2" key="1">
    <citation type="submission" date="2015-05" db="EMBL/GenBank/DDBJ databases">
        <title>Genome assembly of Archangium gephyra DSM 2261.</title>
        <authorList>
            <person name="Sharma G."/>
            <person name="Subramanian S."/>
        </authorList>
    </citation>
    <scope>NUCLEOTIDE SEQUENCE [LARGE SCALE GENOMIC DNA]</scope>
    <source>
        <strain evidence="1 2">DSM 2261</strain>
    </source>
</reference>
<accession>A0AAC8TGL6</accession>
<dbReference type="KEGG" id="age:AA314_06908"/>
<dbReference type="EMBL" id="CP011509">
    <property type="protein sequence ID" value="AKJ05282.1"/>
    <property type="molecule type" value="Genomic_DNA"/>
</dbReference>
<gene>
    <name evidence="1" type="ORF">AA314_06908</name>
</gene>
<sequence>MIGSISQQDAVGIKAGTQSLNLQPGAKPSNESIIGIPFEMIRSTQVQRTSAESQSVHVELTDP</sequence>
<name>A0AAC8TGL6_9BACT</name>
<organism evidence="1 2">
    <name type="scientific">Archangium gephyra</name>
    <dbReference type="NCBI Taxonomy" id="48"/>
    <lineage>
        <taxon>Bacteria</taxon>
        <taxon>Pseudomonadati</taxon>
        <taxon>Myxococcota</taxon>
        <taxon>Myxococcia</taxon>
        <taxon>Myxococcales</taxon>
        <taxon>Cystobacterineae</taxon>
        <taxon>Archangiaceae</taxon>
        <taxon>Archangium</taxon>
    </lineage>
</organism>
<protein>
    <submittedName>
        <fullName evidence="1">Uncharacterized protein</fullName>
    </submittedName>
</protein>